<feature type="non-terminal residue" evidence="1">
    <location>
        <position position="1"/>
    </location>
</feature>
<gene>
    <name evidence="1" type="ORF">K7432_015038</name>
</gene>
<organism evidence="1 2">
    <name type="scientific">Basidiobolus ranarum</name>
    <dbReference type="NCBI Taxonomy" id="34480"/>
    <lineage>
        <taxon>Eukaryota</taxon>
        <taxon>Fungi</taxon>
        <taxon>Fungi incertae sedis</taxon>
        <taxon>Zoopagomycota</taxon>
        <taxon>Entomophthoromycotina</taxon>
        <taxon>Basidiobolomycetes</taxon>
        <taxon>Basidiobolales</taxon>
        <taxon>Basidiobolaceae</taxon>
        <taxon>Basidiobolus</taxon>
    </lineage>
</organism>
<evidence type="ECO:0000313" key="2">
    <source>
        <dbReference type="Proteomes" id="UP001479436"/>
    </source>
</evidence>
<name>A0ABR2VNN2_9FUNG</name>
<evidence type="ECO:0000313" key="1">
    <source>
        <dbReference type="EMBL" id="KAK9686794.1"/>
    </source>
</evidence>
<keyword evidence="2" id="KW-1185">Reference proteome</keyword>
<dbReference type="Proteomes" id="UP001479436">
    <property type="component" value="Unassembled WGS sequence"/>
</dbReference>
<sequence>YPIFVISQATCTYGGIRFAADGLTPFPLNPSPSSYYSFRHGTIYNGTVYNFRNSPQLGHTSLVFRPTVDEPIIISFNTTVQSVSLELAICGSGGVAFAEAVTSNNQTEPILTKTIQGEPCGLDSEPLYSDSTYILRLSGPPFDSIRVYYDIPPAGCSSISECSYGVAVRSLNYFLTC</sequence>
<dbReference type="EMBL" id="JASJQH010008769">
    <property type="protein sequence ID" value="KAK9686794.1"/>
    <property type="molecule type" value="Genomic_DNA"/>
</dbReference>
<accession>A0ABR2VNN2</accession>
<proteinExistence type="predicted"/>
<protein>
    <submittedName>
        <fullName evidence="1">Uncharacterized protein</fullName>
    </submittedName>
</protein>
<reference evidence="1 2" key="1">
    <citation type="submission" date="2023-04" db="EMBL/GenBank/DDBJ databases">
        <title>Genome of Basidiobolus ranarum AG-B5.</title>
        <authorList>
            <person name="Stajich J.E."/>
            <person name="Carter-House D."/>
            <person name="Gryganskyi A."/>
        </authorList>
    </citation>
    <scope>NUCLEOTIDE SEQUENCE [LARGE SCALE GENOMIC DNA]</scope>
    <source>
        <strain evidence="1 2">AG-B5</strain>
    </source>
</reference>
<comment type="caution">
    <text evidence="1">The sequence shown here is derived from an EMBL/GenBank/DDBJ whole genome shotgun (WGS) entry which is preliminary data.</text>
</comment>